<keyword evidence="2" id="KW-0436">Ligase</keyword>
<dbReference type="EMBL" id="JAEEAQ010000289">
    <property type="protein sequence ID" value="MBI0316401.1"/>
    <property type="molecule type" value="Genomic_DNA"/>
</dbReference>
<protein>
    <submittedName>
        <fullName evidence="6">AMP-binding protein</fullName>
    </submittedName>
</protein>
<dbReference type="SUPFAM" id="SSF56801">
    <property type="entry name" value="Acetyl-CoA synthetase-like"/>
    <property type="match status" value="1"/>
</dbReference>
<dbReference type="Pfam" id="PF00501">
    <property type="entry name" value="AMP-binding"/>
    <property type="match status" value="1"/>
</dbReference>
<keyword evidence="7" id="KW-1185">Reference proteome</keyword>
<organism evidence="6 7">
    <name type="scientific">Streptomyces javensis</name>
    <dbReference type="NCBI Taxonomy" id="114698"/>
    <lineage>
        <taxon>Bacteria</taxon>
        <taxon>Bacillati</taxon>
        <taxon>Actinomycetota</taxon>
        <taxon>Actinomycetes</taxon>
        <taxon>Kitasatosporales</taxon>
        <taxon>Streptomycetaceae</taxon>
        <taxon>Streptomyces</taxon>
        <taxon>Streptomyces violaceusniger group</taxon>
    </lineage>
</organism>
<evidence type="ECO:0000313" key="7">
    <source>
        <dbReference type="Proteomes" id="UP000638849"/>
    </source>
</evidence>
<reference evidence="6 7" key="1">
    <citation type="submission" date="2020-12" db="EMBL/GenBank/DDBJ databases">
        <authorList>
            <person name="Kusuma A.B."/>
            <person name="Nouioui I."/>
            <person name="Goodfellow M."/>
        </authorList>
    </citation>
    <scope>NUCLEOTIDE SEQUENCE [LARGE SCALE GENOMIC DNA]</scope>
    <source>
        <strain evidence="6 7">DSM 41764</strain>
    </source>
</reference>
<gene>
    <name evidence="6" type="ORF">JBF12_26125</name>
</gene>
<dbReference type="PANTHER" id="PTHR43859">
    <property type="entry name" value="ACYL-ACTIVATING ENZYME"/>
    <property type="match status" value="1"/>
</dbReference>
<keyword evidence="3" id="KW-0276">Fatty acid metabolism</keyword>
<keyword evidence="4" id="KW-0443">Lipid metabolism</keyword>
<dbReference type="InterPro" id="IPR000873">
    <property type="entry name" value="AMP-dep_synth/lig_dom"/>
</dbReference>
<comment type="caution">
    <text evidence="6">The sequence shown here is derived from an EMBL/GenBank/DDBJ whole genome shotgun (WGS) entry which is preliminary data.</text>
</comment>
<dbReference type="Proteomes" id="UP000638849">
    <property type="component" value="Unassembled WGS sequence"/>
</dbReference>
<evidence type="ECO:0000259" key="5">
    <source>
        <dbReference type="Pfam" id="PF00501"/>
    </source>
</evidence>
<evidence type="ECO:0000313" key="6">
    <source>
        <dbReference type="EMBL" id="MBI0316401.1"/>
    </source>
</evidence>
<comment type="similarity">
    <text evidence="1">Belongs to the ATP-dependent AMP-binding enzyme family.</text>
</comment>
<evidence type="ECO:0000256" key="2">
    <source>
        <dbReference type="ARBA" id="ARBA00022598"/>
    </source>
</evidence>
<dbReference type="RefSeq" id="WP_198279234.1">
    <property type="nucleotide sequence ID" value="NZ_JAEEAQ010000289.1"/>
</dbReference>
<proteinExistence type="inferred from homology"/>
<dbReference type="Gene3D" id="3.40.50.980">
    <property type="match status" value="1"/>
</dbReference>
<evidence type="ECO:0000256" key="4">
    <source>
        <dbReference type="ARBA" id="ARBA00023098"/>
    </source>
</evidence>
<name>A0ABS0RG80_9ACTN</name>
<accession>A0ABS0RG80</accession>
<evidence type="ECO:0000256" key="1">
    <source>
        <dbReference type="ARBA" id="ARBA00006432"/>
    </source>
</evidence>
<evidence type="ECO:0000256" key="3">
    <source>
        <dbReference type="ARBA" id="ARBA00022832"/>
    </source>
</evidence>
<dbReference type="PANTHER" id="PTHR43859:SF4">
    <property type="entry name" value="BUTANOATE--COA LIGASE AAE1-RELATED"/>
    <property type="match status" value="1"/>
</dbReference>
<sequence length="84" mass="9007">MTRDLGSLSFEPLTPTSYLDRAAAAHGDRAAVVDGRSRWTYAELRDRCQRLAGGLASLTGGRPVAVLAPNTHVSLEAHYGVVWA</sequence>
<feature type="domain" description="AMP-dependent synthetase/ligase" evidence="5">
    <location>
        <begin position="19"/>
        <end position="82"/>
    </location>
</feature>
<feature type="non-terminal residue" evidence="6">
    <location>
        <position position="84"/>
    </location>
</feature>